<dbReference type="STRING" id="188477.A0A3S1B5G3"/>
<dbReference type="InterPro" id="IPR009000">
    <property type="entry name" value="Transl_B-barrel_sf"/>
</dbReference>
<dbReference type="Gene3D" id="2.40.30.10">
    <property type="entry name" value="Translation factors"/>
    <property type="match status" value="2"/>
</dbReference>
<dbReference type="SUPFAM" id="SSF50447">
    <property type="entry name" value="Translation proteins"/>
    <property type="match status" value="1"/>
</dbReference>
<dbReference type="Proteomes" id="UP000271974">
    <property type="component" value="Unassembled WGS sequence"/>
</dbReference>
<feature type="region of interest" description="Disordered" evidence="6">
    <location>
        <begin position="268"/>
        <end position="293"/>
    </location>
</feature>
<reference evidence="7 8" key="1">
    <citation type="submission" date="2019-01" db="EMBL/GenBank/DDBJ databases">
        <title>A draft genome assembly of the solar-powered sea slug Elysia chlorotica.</title>
        <authorList>
            <person name="Cai H."/>
            <person name="Li Q."/>
            <person name="Fang X."/>
            <person name="Li J."/>
            <person name="Curtis N.E."/>
            <person name="Altenburger A."/>
            <person name="Shibata T."/>
            <person name="Feng M."/>
            <person name="Maeda T."/>
            <person name="Schwartz J.A."/>
            <person name="Shigenobu S."/>
            <person name="Lundholm N."/>
            <person name="Nishiyama T."/>
            <person name="Yang H."/>
            <person name="Hasebe M."/>
            <person name="Li S."/>
            <person name="Pierce S.K."/>
            <person name="Wang J."/>
        </authorList>
    </citation>
    <scope>NUCLEOTIDE SEQUENCE [LARGE SCALE GENOMIC DNA]</scope>
    <source>
        <strain evidence="7">EC2010</strain>
        <tissue evidence="7">Whole organism of an adult</tissue>
    </source>
</reference>
<dbReference type="InterPro" id="IPR000597">
    <property type="entry name" value="Ribosomal_uL3"/>
</dbReference>
<keyword evidence="2" id="KW-0689">Ribosomal protein</keyword>
<dbReference type="AlphaFoldDB" id="A0A3S1B5G3"/>
<dbReference type="GO" id="GO:0006412">
    <property type="term" value="P:translation"/>
    <property type="evidence" value="ECO:0007669"/>
    <property type="project" value="InterPro"/>
</dbReference>
<comment type="caution">
    <text evidence="7">The sequence shown here is derived from an EMBL/GenBank/DDBJ whole genome shotgun (WGS) entry which is preliminary data.</text>
</comment>
<dbReference type="Pfam" id="PF00297">
    <property type="entry name" value="Ribosomal_L3"/>
    <property type="match status" value="1"/>
</dbReference>
<feature type="compositionally biased region" description="Acidic residues" evidence="6">
    <location>
        <begin position="369"/>
        <end position="381"/>
    </location>
</feature>
<evidence type="ECO:0000256" key="6">
    <source>
        <dbReference type="SAM" id="MobiDB-lite"/>
    </source>
</evidence>
<protein>
    <recommendedName>
        <fullName evidence="4">Large ribosomal subunit protein uL3m</fullName>
    </recommendedName>
    <alternativeName>
        <fullName evidence="5">39S ribosomal protein L3, mitochondrial</fullName>
    </alternativeName>
</protein>
<accession>A0A3S1B5G3</accession>
<gene>
    <name evidence="7" type="ORF">EGW08_016808</name>
</gene>
<evidence type="ECO:0000256" key="1">
    <source>
        <dbReference type="ARBA" id="ARBA00006540"/>
    </source>
</evidence>
<sequence length="400" mass="45260">MKKRNKSTHSCQSCVYKINMASKSVVTLGVRPLSHSFLGSASASVYLGSNSVCLQQVRHRRFPKFVVRPSTRRPWHVRKWTEKRDESLDTSNENFIKEVIVDKYAGAVSSPLKDGPWERNPYMRETRRAGVLALKLGTLMHWKKDGTPFTVTVLQVLDNHVINYVPPEVYATYPSHNPHQGLRFGLQVVGSLSCDPRQFSKPYNNLFLKAGVPPKRWLTRFLVTPDAAIQPGTALDVNHFKIGDYVDTQGRTRDYGFQGVIKRWGMKGMPKSHGTTKSERKMGSTGGGGDKDGIWKGKHMPGMMGNHLRTMYGLKICRINTRYNLLYLAGVGVPGLPHTFIRVSDTVLPRKQRSEEQMSQVSMPTWFPEDAEEDSLPEELFSEDVFQFTEPSLQLEAEES</sequence>
<feature type="region of interest" description="Disordered" evidence="6">
    <location>
        <begin position="349"/>
        <end position="381"/>
    </location>
</feature>
<evidence type="ECO:0000313" key="7">
    <source>
        <dbReference type="EMBL" id="RUS75429.1"/>
    </source>
</evidence>
<dbReference type="PANTHER" id="PTHR11229:SF8">
    <property type="entry name" value="LARGE RIBOSOMAL SUBUNIT PROTEIN UL3M"/>
    <property type="match status" value="1"/>
</dbReference>
<evidence type="ECO:0000256" key="5">
    <source>
        <dbReference type="ARBA" id="ARBA00035396"/>
    </source>
</evidence>
<proteinExistence type="inferred from homology"/>
<dbReference type="GO" id="GO:0005762">
    <property type="term" value="C:mitochondrial large ribosomal subunit"/>
    <property type="evidence" value="ECO:0007669"/>
    <property type="project" value="TreeGrafter"/>
</dbReference>
<organism evidence="7 8">
    <name type="scientific">Elysia chlorotica</name>
    <name type="common">Eastern emerald elysia</name>
    <name type="synonym">Sea slug</name>
    <dbReference type="NCBI Taxonomy" id="188477"/>
    <lineage>
        <taxon>Eukaryota</taxon>
        <taxon>Metazoa</taxon>
        <taxon>Spiralia</taxon>
        <taxon>Lophotrochozoa</taxon>
        <taxon>Mollusca</taxon>
        <taxon>Gastropoda</taxon>
        <taxon>Heterobranchia</taxon>
        <taxon>Euthyneura</taxon>
        <taxon>Panpulmonata</taxon>
        <taxon>Sacoglossa</taxon>
        <taxon>Placobranchoidea</taxon>
        <taxon>Plakobranchidae</taxon>
        <taxon>Elysia</taxon>
    </lineage>
</organism>
<keyword evidence="3" id="KW-0687">Ribonucleoprotein</keyword>
<keyword evidence="8" id="KW-1185">Reference proteome</keyword>
<dbReference type="GO" id="GO:0003735">
    <property type="term" value="F:structural constituent of ribosome"/>
    <property type="evidence" value="ECO:0007669"/>
    <property type="project" value="InterPro"/>
</dbReference>
<evidence type="ECO:0000313" key="8">
    <source>
        <dbReference type="Proteomes" id="UP000271974"/>
    </source>
</evidence>
<dbReference type="EMBL" id="RQTK01000743">
    <property type="protein sequence ID" value="RUS75429.1"/>
    <property type="molecule type" value="Genomic_DNA"/>
</dbReference>
<name>A0A3S1B5G3_ELYCH</name>
<dbReference type="OrthoDB" id="274683at2759"/>
<dbReference type="PANTHER" id="PTHR11229">
    <property type="entry name" value="50S RIBOSOMAL PROTEIN L3"/>
    <property type="match status" value="1"/>
</dbReference>
<dbReference type="InterPro" id="IPR019927">
    <property type="entry name" value="Ribosomal_uL3_bac/org-type"/>
</dbReference>
<evidence type="ECO:0000256" key="4">
    <source>
        <dbReference type="ARBA" id="ARBA00035209"/>
    </source>
</evidence>
<comment type="similarity">
    <text evidence="1">Belongs to the universal ribosomal protein uL3 family.</text>
</comment>
<evidence type="ECO:0000256" key="3">
    <source>
        <dbReference type="ARBA" id="ARBA00023274"/>
    </source>
</evidence>
<evidence type="ECO:0000256" key="2">
    <source>
        <dbReference type="ARBA" id="ARBA00022980"/>
    </source>
</evidence>